<dbReference type="OrthoDB" id="377733at2759"/>
<dbReference type="SUPFAM" id="SSF56784">
    <property type="entry name" value="HAD-like"/>
    <property type="match status" value="1"/>
</dbReference>
<dbReference type="WBParaSite" id="EVEC_0000237201-mRNA-1">
    <property type="protein sequence ID" value="EVEC_0000237201-mRNA-1"/>
    <property type="gene ID" value="EVEC_0000237201"/>
</dbReference>
<keyword evidence="5" id="KW-0479">Metal-binding</keyword>
<evidence type="ECO:0000256" key="2">
    <source>
        <dbReference type="ARBA" id="ARBA00008109"/>
    </source>
</evidence>
<feature type="transmembrane region" description="Helical" evidence="13">
    <location>
        <begin position="127"/>
        <end position="144"/>
    </location>
</feature>
<feature type="transmembrane region" description="Helical" evidence="13">
    <location>
        <begin position="88"/>
        <end position="107"/>
    </location>
</feature>
<evidence type="ECO:0000259" key="14">
    <source>
        <dbReference type="Pfam" id="PF16212"/>
    </source>
</evidence>
<dbReference type="GO" id="GO:0140326">
    <property type="term" value="F:ATPase-coupled intramembrane lipid transporter activity"/>
    <property type="evidence" value="ECO:0007669"/>
    <property type="project" value="UniProtKB-EC"/>
</dbReference>
<dbReference type="Gene3D" id="3.40.1110.10">
    <property type="entry name" value="Calcium-transporting ATPase, cytoplasmic domain N"/>
    <property type="match status" value="1"/>
</dbReference>
<keyword evidence="6" id="KW-0547">Nucleotide-binding</keyword>
<keyword evidence="16" id="KW-1185">Reference proteome</keyword>
<name>A0A0N4UXU5_ENTVE</name>
<dbReference type="InterPro" id="IPR018303">
    <property type="entry name" value="ATPase_P-typ_P_site"/>
</dbReference>
<dbReference type="FunFam" id="3.40.50.1000:FF:000014">
    <property type="entry name" value="Phospholipid-transporting ATPase"/>
    <property type="match status" value="1"/>
</dbReference>
<dbReference type="InterPro" id="IPR032630">
    <property type="entry name" value="P_typ_ATPase_c"/>
</dbReference>
<dbReference type="EMBL" id="UXUI01007314">
    <property type="protein sequence ID" value="VDD86937.1"/>
    <property type="molecule type" value="Genomic_DNA"/>
</dbReference>
<keyword evidence="4 13" id="KW-0812">Transmembrane</keyword>
<evidence type="ECO:0000313" key="15">
    <source>
        <dbReference type="EMBL" id="VDD86937.1"/>
    </source>
</evidence>
<dbReference type="Gene3D" id="3.40.50.1000">
    <property type="entry name" value="HAD superfamily/HAD-like"/>
    <property type="match status" value="1"/>
</dbReference>
<feature type="transmembrane region" description="Helical" evidence="13">
    <location>
        <begin position="741"/>
        <end position="761"/>
    </location>
</feature>
<organism evidence="17">
    <name type="scientific">Enterobius vermicularis</name>
    <name type="common">Human pinworm</name>
    <dbReference type="NCBI Taxonomy" id="51028"/>
    <lineage>
        <taxon>Eukaryota</taxon>
        <taxon>Metazoa</taxon>
        <taxon>Ecdysozoa</taxon>
        <taxon>Nematoda</taxon>
        <taxon>Chromadorea</taxon>
        <taxon>Rhabditida</taxon>
        <taxon>Spirurina</taxon>
        <taxon>Oxyuridomorpha</taxon>
        <taxon>Oxyuroidea</taxon>
        <taxon>Oxyuridae</taxon>
        <taxon>Enterobius</taxon>
    </lineage>
</organism>
<dbReference type="NCBIfam" id="TIGR01494">
    <property type="entry name" value="ATPase_P-type"/>
    <property type="match status" value="1"/>
</dbReference>
<feature type="transmembrane region" description="Helical" evidence="13">
    <location>
        <begin position="788"/>
        <end position="810"/>
    </location>
</feature>
<evidence type="ECO:0000256" key="1">
    <source>
        <dbReference type="ARBA" id="ARBA00004141"/>
    </source>
</evidence>
<dbReference type="GO" id="GO:0046872">
    <property type="term" value="F:metal ion binding"/>
    <property type="evidence" value="ECO:0007669"/>
    <property type="project" value="UniProtKB-KW"/>
</dbReference>
<feature type="transmembrane region" description="Helical" evidence="13">
    <location>
        <begin position="708"/>
        <end position="729"/>
    </location>
</feature>
<evidence type="ECO:0000256" key="10">
    <source>
        <dbReference type="ARBA" id="ARBA00022989"/>
    </source>
</evidence>
<dbReference type="SUPFAM" id="SSF81660">
    <property type="entry name" value="Metal cation-transporting ATPase, ATP-binding domain N"/>
    <property type="match status" value="1"/>
</dbReference>
<dbReference type="GO" id="GO:0005802">
    <property type="term" value="C:trans-Golgi network"/>
    <property type="evidence" value="ECO:0007669"/>
    <property type="project" value="TreeGrafter"/>
</dbReference>
<dbReference type="PRINTS" id="PR00119">
    <property type="entry name" value="CATATPASE"/>
</dbReference>
<dbReference type="InterPro" id="IPR023298">
    <property type="entry name" value="ATPase_P-typ_TM_dom_sf"/>
</dbReference>
<evidence type="ECO:0000256" key="4">
    <source>
        <dbReference type="ARBA" id="ARBA00022692"/>
    </source>
</evidence>
<keyword evidence="10 13" id="KW-1133">Transmembrane helix</keyword>
<dbReference type="GO" id="GO:0005524">
    <property type="term" value="F:ATP binding"/>
    <property type="evidence" value="ECO:0007669"/>
    <property type="project" value="UniProtKB-KW"/>
</dbReference>
<dbReference type="SFLD" id="SFLDG00002">
    <property type="entry name" value="C1.7:_P-type_atpase_like"/>
    <property type="match status" value="1"/>
</dbReference>
<dbReference type="InterPro" id="IPR001757">
    <property type="entry name" value="P_typ_ATPase"/>
</dbReference>
<dbReference type="InterPro" id="IPR036412">
    <property type="entry name" value="HAD-like_sf"/>
</dbReference>
<evidence type="ECO:0000256" key="13">
    <source>
        <dbReference type="SAM" id="Phobius"/>
    </source>
</evidence>
<comment type="similarity">
    <text evidence="2">Belongs to the cation transport ATPase (P-type) (TC 3.A.3) family. Type IV subfamily.</text>
</comment>
<dbReference type="AlphaFoldDB" id="A0A0N4UXU5"/>
<keyword evidence="8" id="KW-0460">Magnesium</keyword>
<feature type="transmembrane region" description="Helical" evidence="13">
    <location>
        <begin position="915"/>
        <end position="933"/>
    </location>
</feature>
<dbReference type="InterPro" id="IPR023299">
    <property type="entry name" value="ATPase_P-typ_cyto_dom_N"/>
</dbReference>
<evidence type="ECO:0000256" key="7">
    <source>
        <dbReference type="ARBA" id="ARBA00022840"/>
    </source>
</evidence>
<keyword evidence="9" id="KW-1278">Translocase</keyword>
<feature type="transmembrane region" description="Helical" evidence="13">
    <location>
        <begin position="852"/>
        <end position="872"/>
    </location>
</feature>
<evidence type="ECO:0000256" key="9">
    <source>
        <dbReference type="ARBA" id="ARBA00022967"/>
    </source>
</evidence>
<accession>A0A0N4UXU5</accession>
<evidence type="ECO:0000313" key="17">
    <source>
        <dbReference type="WBParaSite" id="EVEC_0000237201-mRNA-1"/>
    </source>
</evidence>
<dbReference type="SFLD" id="SFLDS00003">
    <property type="entry name" value="Haloacid_Dehalogenase"/>
    <property type="match status" value="1"/>
</dbReference>
<dbReference type="SFLD" id="SFLDF00027">
    <property type="entry name" value="p-type_atpase"/>
    <property type="match status" value="1"/>
</dbReference>
<dbReference type="GO" id="GO:0005886">
    <property type="term" value="C:plasma membrane"/>
    <property type="evidence" value="ECO:0007669"/>
    <property type="project" value="TreeGrafter"/>
</dbReference>
<dbReference type="GO" id="GO:0016887">
    <property type="term" value="F:ATP hydrolysis activity"/>
    <property type="evidence" value="ECO:0007669"/>
    <property type="project" value="InterPro"/>
</dbReference>
<feature type="domain" description="P-type ATPase C-terminal" evidence="14">
    <location>
        <begin position="679"/>
        <end position="935"/>
    </location>
</feature>
<evidence type="ECO:0000313" key="16">
    <source>
        <dbReference type="Proteomes" id="UP000274131"/>
    </source>
</evidence>
<gene>
    <name evidence="15" type="ORF">EVEC_LOCUS2080</name>
</gene>
<dbReference type="PANTHER" id="PTHR24092">
    <property type="entry name" value="PROBABLE PHOSPHOLIPID-TRANSPORTING ATPASE"/>
    <property type="match status" value="1"/>
</dbReference>
<dbReference type="GO" id="GO:0045332">
    <property type="term" value="P:phospholipid translocation"/>
    <property type="evidence" value="ECO:0007669"/>
    <property type="project" value="TreeGrafter"/>
</dbReference>
<proteinExistence type="inferred from homology"/>
<evidence type="ECO:0000256" key="5">
    <source>
        <dbReference type="ARBA" id="ARBA00022723"/>
    </source>
</evidence>
<reference evidence="15 16" key="2">
    <citation type="submission" date="2018-10" db="EMBL/GenBank/DDBJ databases">
        <authorList>
            <consortium name="Pathogen Informatics"/>
        </authorList>
    </citation>
    <scope>NUCLEOTIDE SEQUENCE [LARGE SCALE GENOMIC DNA]</scope>
</reference>
<dbReference type="Proteomes" id="UP000274131">
    <property type="component" value="Unassembled WGS sequence"/>
</dbReference>
<evidence type="ECO:0000256" key="8">
    <source>
        <dbReference type="ARBA" id="ARBA00022842"/>
    </source>
</evidence>
<comment type="catalytic activity">
    <reaction evidence="12">
        <text>ATP + H2O + phospholipidSide 1 = ADP + phosphate + phospholipidSide 2.</text>
        <dbReference type="EC" id="7.6.2.1"/>
    </reaction>
</comment>
<reference evidence="17" key="1">
    <citation type="submission" date="2017-02" db="UniProtKB">
        <authorList>
            <consortium name="WormBaseParasite"/>
        </authorList>
    </citation>
    <scope>IDENTIFICATION</scope>
</reference>
<keyword evidence="11 13" id="KW-0472">Membrane</keyword>
<keyword evidence="7" id="KW-0067">ATP-binding</keyword>
<dbReference type="InterPro" id="IPR044492">
    <property type="entry name" value="P_typ_ATPase_HD_dom"/>
</dbReference>
<evidence type="ECO:0000256" key="11">
    <source>
        <dbReference type="ARBA" id="ARBA00023136"/>
    </source>
</evidence>
<dbReference type="InterPro" id="IPR023214">
    <property type="entry name" value="HAD_sf"/>
</dbReference>
<evidence type="ECO:0000256" key="3">
    <source>
        <dbReference type="ARBA" id="ARBA00012189"/>
    </source>
</evidence>
<dbReference type="PROSITE" id="PS00154">
    <property type="entry name" value="ATPASE_E1_E2"/>
    <property type="match status" value="1"/>
</dbReference>
<dbReference type="EC" id="7.6.2.1" evidence="3"/>
<dbReference type="Pfam" id="PF13246">
    <property type="entry name" value="Cation_ATPase"/>
    <property type="match status" value="1"/>
</dbReference>
<feature type="transmembrane region" description="Helical" evidence="13">
    <location>
        <begin position="825"/>
        <end position="845"/>
    </location>
</feature>
<dbReference type="Pfam" id="PF16212">
    <property type="entry name" value="PhoLip_ATPase_C"/>
    <property type="match status" value="1"/>
</dbReference>
<dbReference type="PANTHER" id="PTHR24092:SF150">
    <property type="entry name" value="PHOSPHOLIPID-TRANSPORTING ATPASE"/>
    <property type="match status" value="1"/>
</dbReference>
<dbReference type="SUPFAM" id="SSF81665">
    <property type="entry name" value="Calcium ATPase, transmembrane domain M"/>
    <property type="match status" value="1"/>
</dbReference>
<dbReference type="STRING" id="51028.A0A0N4UXU5"/>
<evidence type="ECO:0000256" key="12">
    <source>
        <dbReference type="ARBA" id="ARBA00034036"/>
    </source>
</evidence>
<sequence>MLDTITLHSNFKAEPKYQKEYIAVYAAALHDFKVTSVGTEQVLLRGTRLVNTSWIFGVALYTGKETKLLMNSAARPLKKAKIGKTKNCGIAILVVALAGLLAFSFYGAELYENFFLLKSQYLGPSSLAAYFALEYRTLLLVFILQRYTCIIDNNARNSSIYSSFLYRLCAYHTSFNSFTITLVFHESALAPDLEIYDEDSDTPAVARTSNLNEELGQVNFVLCDKTGTMTESKTKLKRWFVDGKDYDSGDKGSYQIFIEKLSKSCCPEESDENVPREFLRSLVLCNSAVPTTEESDQIVYRGPFPEEIALVIKARSMNFTLQSRTSKSVEVNELGETIKYQILNVLGFTSERMRMSVVVRCFDNAIRVYTKGADSAVIKRLQPNPEVQNKCHSQLKDYANMGKSIVELFYFSCADLSTSFLPSVHKIIGYHTLCFAYRTLEENFYKKWAKKYQEATDKELDDCTDDIEKDMSLIGVAALEDKLQKGVAKTIQSLFNAKIRVWMITGDMVETALSCARLSGFCTSTTEVLSLNSVRQIDPLLHQSLDLLPPARFSKLNVARFFLFKFRVRFFSCCRFLRRRRVAKNPKKEFILTVEGKTLQSALEKPYKKHFFHLSLMCRSVICCRMTPTLKAGIVKMVQNKGKNVVLAVGDGANDVAMIQQADVGVAIAGEEGLRAAFASDYSIAQFRFLRRLLFVHGAWNFKRTSRVILYCFYKSICFYLIEMWFAFFSAFSCQSVFDNLSVILFNLFFTALPPIMIGIFDKPADCKFADPMEYIALRKKAFTITSFVKRLVLAAWHSFILFSSTYIFLYNPVVWSNGRTGGRLMFGNSCYTFLLITVSLKALLDCESWALLIVFSSAISILFWFLFILLYSSRSVLRFVIFTQQLFAFEIWPNIKWGAEMCGVASIMFSSPSFWLACALVPIVTLFFDFIWKA</sequence>
<comment type="subcellular location">
    <subcellularLocation>
        <location evidence="1">Membrane</location>
        <topology evidence="1">Multi-pass membrane protein</topology>
    </subcellularLocation>
</comment>
<evidence type="ECO:0000256" key="6">
    <source>
        <dbReference type="ARBA" id="ARBA00022741"/>
    </source>
</evidence>
<protein>
    <recommendedName>
        <fullName evidence="3">P-type phospholipid transporter</fullName>
        <ecNumber evidence="3">7.6.2.1</ecNumber>
    </recommendedName>
</protein>